<protein>
    <recommendedName>
        <fullName evidence="5">Pectinesterase</fullName>
        <ecNumber evidence="5">3.1.1.11</ecNumber>
    </recommendedName>
</protein>
<dbReference type="Pfam" id="PF01095">
    <property type="entry name" value="Pectinesterase"/>
    <property type="match status" value="1"/>
</dbReference>
<evidence type="ECO:0000256" key="1">
    <source>
        <dbReference type="ARBA" id="ARBA00008891"/>
    </source>
</evidence>
<evidence type="ECO:0000313" key="7">
    <source>
        <dbReference type="EMBL" id="SHI58645.1"/>
    </source>
</evidence>
<dbReference type="InterPro" id="IPR000070">
    <property type="entry name" value="Pectinesterase_cat"/>
</dbReference>
<dbReference type="GO" id="GO:0045490">
    <property type="term" value="P:pectin catabolic process"/>
    <property type="evidence" value="ECO:0007669"/>
    <property type="project" value="UniProtKB-UniRule"/>
</dbReference>
<comment type="catalytic activity">
    <reaction evidence="5">
        <text>[(1-&gt;4)-alpha-D-galacturonosyl methyl ester](n) + n H2O = [(1-&gt;4)-alpha-D-galacturonosyl](n) + n methanol + n H(+)</text>
        <dbReference type="Rhea" id="RHEA:22380"/>
        <dbReference type="Rhea" id="RHEA-COMP:14570"/>
        <dbReference type="Rhea" id="RHEA-COMP:14573"/>
        <dbReference type="ChEBI" id="CHEBI:15377"/>
        <dbReference type="ChEBI" id="CHEBI:15378"/>
        <dbReference type="ChEBI" id="CHEBI:17790"/>
        <dbReference type="ChEBI" id="CHEBI:140522"/>
        <dbReference type="ChEBI" id="CHEBI:140523"/>
        <dbReference type="EC" id="3.1.1.11"/>
    </reaction>
</comment>
<comment type="similarity">
    <text evidence="1">Belongs to the pectinesterase family.</text>
</comment>
<dbReference type="InterPro" id="IPR012334">
    <property type="entry name" value="Pectin_lyas_fold"/>
</dbReference>
<keyword evidence="8" id="KW-1185">Reference proteome</keyword>
<dbReference type="UniPathway" id="UPA00545">
    <property type="reaction ID" value="UER00823"/>
</dbReference>
<dbReference type="STRING" id="192903.SAMN04488513_101717"/>
<keyword evidence="5" id="KW-0732">Signal</keyword>
<dbReference type="Gene3D" id="2.160.20.10">
    <property type="entry name" value="Single-stranded right-handed beta-helix, Pectin lyase-like"/>
    <property type="match status" value="1"/>
</dbReference>
<evidence type="ECO:0000313" key="8">
    <source>
        <dbReference type="Proteomes" id="UP000184543"/>
    </source>
</evidence>
<evidence type="ECO:0000256" key="2">
    <source>
        <dbReference type="ARBA" id="ARBA00022801"/>
    </source>
</evidence>
<dbReference type="SUPFAM" id="SSF51126">
    <property type="entry name" value="Pectin lyase-like"/>
    <property type="match status" value="1"/>
</dbReference>
<dbReference type="GO" id="GO:0009279">
    <property type="term" value="C:cell outer membrane"/>
    <property type="evidence" value="ECO:0007669"/>
    <property type="project" value="TreeGrafter"/>
</dbReference>
<comment type="pathway">
    <text evidence="5">Glycan metabolism; pectin degradation; 2-dehydro-3-deoxy-D-gluconate from pectin: step 1/5.</text>
</comment>
<sequence length="333" mass="37542">MMRFSRTVLCVFLMVACFVNGQEKPSKKIDIHNMTVALDGSADFTSIQEAINSAKAFPDKRVVIKVKNGVYREKIEVYGWNTQMSIIGEDREKTVITYDDYFDKINRGRNSTFHTPTFLVQGNDFYAKNLTIRNTAGAVGQAVALAVDADRVRIENCTITGNQDTLYVTGEGFKQYYKNCHIEGTTDFIFGQATALFEDCDIHSKSNSYITAASTPKGEKFGYVFKNCRLTAPEGVDAVYLGRPWRTFAKTVFIQCYMAGHIISAGWDNWSNKEAEKNTLYAEYKNQGPGFRPHERVEWSYQLSDSEAGEYTLENILADGPADGKGAWYLKFD</sequence>
<feature type="domain" description="Pectinesterase catalytic" evidence="6">
    <location>
        <begin position="33"/>
        <end position="317"/>
    </location>
</feature>
<dbReference type="EMBL" id="FQYU01000001">
    <property type="protein sequence ID" value="SHI58645.1"/>
    <property type="molecule type" value="Genomic_DNA"/>
</dbReference>
<dbReference type="AlphaFoldDB" id="A0A1M6CC75"/>
<dbReference type="GO" id="GO:0030599">
    <property type="term" value="F:pectinesterase activity"/>
    <property type="evidence" value="ECO:0007669"/>
    <property type="project" value="UniProtKB-UniRule"/>
</dbReference>
<evidence type="ECO:0000256" key="3">
    <source>
        <dbReference type="ARBA" id="ARBA00023085"/>
    </source>
</evidence>
<dbReference type="InterPro" id="IPR033131">
    <property type="entry name" value="Pectinesterase_Asp_AS"/>
</dbReference>
<name>A0A1M6CC75_9FLAO</name>
<dbReference type="PANTHER" id="PTHR31321">
    <property type="entry name" value="ACYL-COA THIOESTER HYDROLASE YBHC-RELATED"/>
    <property type="match status" value="1"/>
</dbReference>
<reference evidence="8" key="1">
    <citation type="submission" date="2016-11" db="EMBL/GenBank/DDBJ databases">
        <authorList>
            <person name="Varghese N."/>
            <person name="Submissions S."/>
        </authorList>
    </citation>
    <scope>NUCLEOTIDE SEQUENCE [LARGE SCALE GENOMIC DNA]</scope>
    <source>
        <strain evidence="8">DSM 19858</strain>
    </source>
</reference>
<dbReference type="PROSITE" id="PS51257">
    <property type="entry name" value="PROKAR_LIPOPROTEIN"/>
    <property type="match status" value="1"/>
</dbReference>
<dbReference type="EC" id="3.1.1.11" evidence="5"/>
<keyword evidence="2 5" id="KW-0378">Hydrolase</keyword>
<organism evidence="7 8">
    <name type="scientific">Pseudozobellia thermophila</name>
    <dbReference type="NCBI Taxonomy" id="192903"/>
    <lineage>
        <taxon>Bacteria</taxon>
        <taxon>Pseudomonadati</taxon>
        <taxon>Bacteroidota</taxon>
        <taxon>Flavobacteriia</taxon>
        <taxon>Flavobacteriales</taxon>
        <taxon>Flavobacteriaceae</taxon>
        <taxon>Pseudozobellia</taxon>
    </lineage>
</organism>
<keyword evidence="3 5" id="KW-0063">Aspartyl esterase</keyword>
<dbReference type="GO" id="GO:0042545">
    <property type="term" value="P:cell wall modification"/>
    <property type="evidence" value="ECO:0007669"/>
    <property type="project" value="UniProtKB-UniRule"/>
</dbReference>
<evidence type="ECO:0000256" key="4">
    <source>
        <dbReference type="PROSITE-ProRule" id="PRU10040"/>
    </source>
</evidence>
<dbReference type="PANTHER" id="PTHR31321:SF57">
    <property type="entry name" value="PECTINESTERASE 53-RELATED"/>
    <property type="match status" value="1"/>
</dbReference>
<dbReference type="InterPro" id="IPR011050">
    <property type="entry name" value="Pectin_lyase_fold/virulence"/>
</dbReference>
<gene>
    <name evidence="7" type="ORF">SAMN04488513_101717</name>
</gene>
<proteinExistence type="inferred from homology"/>
<feature type="chain" id="PRO_5011810558" description="Pectinesterase" evidence="5">
    <location>
        <begin position="22"/>
        <end position="333"/>
    </location>
</feature>
<evidence type="ECO:0000256" key="5">
    <source>
        <dbReference type="RuleBase" id="RU000589"/>
    </source>
</evidence>
<accession>A0A1M6CC75</accession>
<dbReference type="RefSeq" id="WP_212635247.1">
    <property type="nucleotide sequence ID" value="NZ_FQYU01000001.1"/>
</dbReference>
<feature type="signal peptide" evidence="5">
    <location>
        <begin position="1"/>
        <end position="21"/>
    </location>
</feature>
<dbReference type="PROSITE" id="PS00503">
    <property type="entry name" value="PECTINESTERASE_2"/>
    <property type="match status" value="1"/>
</dbReference>
<dbReference type="Proteomes" id="UP000184543">
    <property type="component" value="Unassembled WGS sequence"/>
</dbReference>
<feature type="active site" evidence="4">
    <location>
        <position position="187"/>
    </location>
</feature>
<evidence type="ECO:0000259" key="6">
    <source>
        <dbReference type="Pfam" id="PF01095"/>
    </source>
</evidence>